<name>V9HMV9_9NEIS</name>
<dbReference type="eggNOG" id="COG1835">
    <property type="taxonomic scope" value="Bacteria"/>
</dbReference>
<evidence type="ECO:0000259" key="2">
    <source>
        <dbReference type="Pfam" id="PF01757"/>
    </source>
</evidence>
<evidence type="ECO:0000313" key="4">
    <source>
        <dbReference type="Proteomes" id="UP000017813"/>
    </source>
</evidence>
<feature type="transmembrane region" description="Helical" evidence="1">
    <location>
        <begin position="222"/>
        <end position="238"/>
    </location>
</feature>
<reference evidence="3 4" key="2">
    <citation type="submission" date="2011-10" db="EMBL/GenBank/DDBJ databases">
        <title>The Genome Sequence of Simonsiella muelleri ATCC 29453.</title>
        <authorList>
            <consortium name="The Broad Institute Genome Sequencing Platform"/>
            <consortium name="The Broad Institute Genome Sequencing Center for Infectious Disease"/>
            <person name="Earl A."/>
            <person name="Ward D."/>
            <person name="Feldgarden M."/>
            <person name="Gevers D."/>
            <person name="Izard J."/>
            <person name="Baranova O.V."/>
            <person name="Blanton J.M."/>
            <person name="Tanner A.C."/>
            <person name="Dewhirst F."/>
            <person name="Young S.K."/>
            <person name="Zeng Q."/>
            <person name="Gargeya S."/>
            <person name="Fitzgerald M."/>
            <person name="Haas B."/>
            <person name="Abouelleil A."/>
            <person name="Alvarado L."/>
            <person name="Arachchi H.M."/>
            <person name="Berlin A."/>
            <person name="Brown A."/>
            <person name="Chapman S.B."/>
            <person name="Chen Z."/>
            <person name="Dunbar C."/>
            <person name="Freedman E."/>
            <person name="Gearin G."/>
            <person name="Goldberg J."/>
            <person name="Griggs A."/>
            <person name="Gujja S."/>
            <person name="Heiman D."/>
            <person name="Howarth C."/>
            <person name="Larson L."/>
            <person name="Lui A."/>
            <person name="MacDonald P.J.P."/>
            <person name="Montmayeur A."/>
            <person name="Murphy C."/>
            <person name="Neiman D."/>
            <person name="Pearson M."/>
            <person name="Priest M."/>
            <person name="Roberts A."/>
            <person name="Saif S."/>
            <person name="Shea T."/>
            <person name="Shenoy N."/>
            <person name="Sisk P."/>
            <person name="Stolte C."/>
            <person name="Sykes S."/>
            <person name="Wortman J."/>
            <person name="Nusbaum C."/>
            <person name="Birren B."/>
        </authorList>
    </citation>
    <scope>NUCLEOTIDE SEQUENCE [LARGE SCALE GENOMIC DNA]</scope>
    <source>
        <strain evidence="3 4">ATCC 29453</strain>
    </source>
</reference>
<reference evidence="3 4" key="1">
    <citation type="submission" date="2010-03" db="EMBL/GenBank/DDBJ databases">
        <authorList>
            <consortium name="The Broad Institute Genome Sequencing Platform"/>
            <person name="Ward D."/>
            <person name="Earl A."/>
            <person name="Feldgarden M."/>
            <person name="Gevers D."/>
            <person name="Young S."/>
            <person name="Zeng Q."/>
            <person name="Koehrsen M."/>
            <person name="Alvarado L."/>
            <person name="Berlin A.M."/>
            <person name="Borenstein D."/>
            <person name="Chapman S.B."/>
            <person name="Chen Z."/>
            <person name="Engels R."/>
            <person name="Freedman E."/>
            <person name="Gellesch M."/>
            <person name="Goldberg J."/>
            <person name="Griggs A."/>
            <person name="Gujja S."/>
            <person name="Heilman E.R."/>
            <person name="Heiman D.I."/>
            <person name="Hepburn T.A."/>
            <person name="Howarth C."/>
            <person name="Jen D."/>
            <person name="Larson L."/>
            <person name="Mehta T."/>
            <person name="Park D."/>
            <person name="Pearson M."/>
            <person name="Richards J."/>
            <person name="Roberts A."/>
            <person name="Saif S."/>
            <person name="Shea T.D."/>
            <person name="Shenoy N."/>
            <person name="Sisk P."/>
            <person name="Stolte C."/>
            <person name="Sykes S.N."/>
            <person name="Walk T."/>
            <person name="White J."/>
            <person name="Yandava C."/>
            <person name="Izard J."/>
            <person name="Baranova O.V."/>
            <person name="Blanton J.M."/>
            <person name="Tanner A.C."/>
            <person name="Dewhirst F."/>
            <person name="Haas B."/>
            <person name="Nusbaum C."/>
            <person name="Birren B."/>
        </authorList>
    </citation>
    <scope>NUCLEOTIDE SEQUENCE [LARGE SCALE GENOMIC DNA]</scope>
    <source>
        <strain evidence="3 4">ATCC 29453</strain>
    </source>
</reference>
<dbReference type="GO" id="GO:0016747">
    <property type="term" value="F:acyltransferase activity, transferring groups other than amino-acyl groups"/>
    <property type="evidence" value="ECO:0007669"/>
    <property type="project" value="InterPro"/>
</dbReference>
<dbReference type="GO" id="GO:0000271">
    <property type="term" value="P:polysaccharide biosynthetic process"/>
    <property type="evidence" value="ECO:0007669"/>
    <property type="project" value="TreeGrafter"/>
</dbReference>
<proteinExistence type="predicted"/>
<dbReference type="GO" id="GO:0016020">
    <property type="term" value="C:membrane"/>
    <property type="evidence" value="ECO:0007669"/>
    <property type="project" value="TreeGrafter"/>
</dbReference>
<feature type="transmembrane region" description="Helical" evidence="1">
    <location>
        <begin position="46"/>
        <end position="63"/>
    </location>
</feature>
<sequence length="368" mass="42743">MTHTIILLIATLICITLAAVACKYLFRQPENPHAHARSHQLDGLRGMLACAVISHHFYYTYGWRELGGWGKNGTLMIVNLGAISVSLFFLMSAYLHLLKICRSPEINWLEFYIARIKRIYPLYIAVFLLVLAIGFLTKPIHVQDTTAFLNFIIKWLLFQNVNFQNITHLMIAGVQWTLVYEWAVYAILPLIHMIYHRKINFQAAAWIAIGLAYWVIGYHSDLQYYWLFILAIPALILAKPIQGCLKHYPVIVHIIMLPLTYYLFFKTIGYSWEQRILLAIWFAFVAHGYNFANLLNHKGLVKLGDLSYAIYLVHGLVLFMWFGVLEMFIFKQGNFVGYVWHLPVIYVMAITLAYLGNRFIEIPFARKK</sequence>
<feature type="transmembrane region" description="Helical" evidence="1">
    <location>
        <begin position="199"/>
        <end position="216"/>
    </location>
</feature>
<feature type="transmembrane region" description="Helical" evidence="1">
    <location>
        <begin position="276"/>
        <end position="296"/>
    </location>
</feature>
<evidence type="ECO:0000313" key="3">
    <source>
        <dbReference type="EMBL" id="EFG31820.1"/>
    </source>
</evidence>
<protein>
    <recommendedName>
        <fullName evidence="2">Acyltransferase 3 domain-containing protein</fullName>
    </recommendedName>
</protein>
<dbReference type="AlphaFoldDB" id="V9HMV9"/>
<feature type="transmembrane region" description="Helical" evidence="1">
    <location>
        <begin position="166"/>
        <end position="187"/>
    </location>
</feature>
<dbReference type="KEGG" id="smur:BWP33_01470"/>
<evidence type="ECO:0000256" key="1">
    <source>
        <dbReference type="SAM" id="Phobius"/>
    </source>
</evidence>
<dbReference type="OrthoDB" id="9814807at2"/>
<dbReference type="InterPro" id="IPR002656">
    <property type="entry name" value="Acyl_transf_3_dom"/>
</dbReference>
<dbReference type="RefSeq" id="WP_002641140.1">
    <property type="nucleotide sequence ID" value="NZ_CP019448.1"/>
</dbReference>
<keyword evidence="1" id="KW-0812">Transmembrane</keyword>
<dbReference type="PANTHER" id="PTHR23028:SF53">
    <property type="entry name" value="ACYL_TRANSF_3 DOMAIN-CONTAINING PROTEIN"/>
    <property type="match status" value="1"/>
</dbReference>
<dbReference type="EMBL" id="ADCY02000004">
    <property type="protein sequence ID" value="EFG31820.1"/>
    <property type="molecule type" value="Genomic_DNA"/>
</dbReference>
<feature type="transmembrane region" description="Helical" evidence="1">
    <location>
        <begin position="6"/>
        <end position="26"/>
    </location>
</feature>
<comment type="caution">
    <text evidence="3">The sequence shown here is derived from an EMBL/GenBank/DDBJ whole genome shotgun (WGS) entry which is preliminary data.</text>
</comment>
<feature type="domain" description="Acyltransferase 3" evidence="2">
    <location>
        <begin position="39"/>
        <end position="355"/>
    </location>
</feature>
<feature type="transmembrane region" description="Helical" evidence="1">
    <location>
        <begin position="335"/>
        <end position="356"/>
    </location>
</feature>
<feature type="transmembrane region" description="Helical" evidence="1">
    <location>
        <begin position="308"/>
        <end position="329"/>
    </location>
</feature>
<accession>V9HMV9</accession>
<feature type="transmembrane region" description="Helical" evidence="1">
    <location>
        <begin position="119"/>
        <end position="137"/>
    </location>
</feature>
<keyword evidence="4" id="KW-1185">Reference proteome</keyword>
<dbReference type="InterPro" id="IPR050879">
    <property type="entry name" value="Acyltransferase_3"/>
</dbReference>
<dbReference type="HOGENOM" id="CLU_005679_3_0_4"/>
<keyword evidence="1" id="KW-0472">Membrane</keyword>
<feature type="transmembrane region" description="Helical" evidence="1">
    <location>
        <begin position="75"/>
        <end position="98"/>
    </location>
</feature>
<dbReference type="PANTHER" id="PTHR23028">
    <property type="entry name" value="ACETYLTRANSFERASE"/>
    <property type="match status" value="1"/>
</dbReference>
<dbReference type="Pfam" id="PF01757">
    <property type="entry name" value="Acyl_transf_3"/>
    <property type="match status" value="1"/>
</dbReference>
<feature type="transmembrane region" description="Helical" evidence="1">
    <location>
        <begin position="250"/>
        <end position="270"/>
    </location>
</feature>
<keyword evidence="1" id="KW-1133">Transmembrane helix</keyword>
<dbReference type="Proteomes" id="UP000017813">
    <property type="component" value="Unassembled WGS sequence"/>
</dbReference>
<organism evidence="3 4">
    <name type="scientific">Simonsiella muelleri ATCC 29453</name>
    <dbReference type="NCBI Taxonomy" id="641147"/>
    <lineage>
        <taxon>Bacteria</taxon>
        <taxon>Pseudomonadati</taxon>
        <taxon>Pseudomonadota</taxon>
        <taxon>Betaproteobacteria</taxon>
        <taxon>Neisseriales</taxon>
        <taxon>Neisseriaceae</taxon>
        <taxon>Simonsiella</taxon>
    </lineage>
</organism>
<dbReference type="STRING" id="641147.HMPREF9021_00219"/>
<gene>
    <name evidence="3" type="ORF">HMPREF9021_00219</name>
</gene>